<dbReference type="Pfam" id="PF09543">
    <property type="entry name" value="DUF2379"/>
    <property type="match status" value="1"/>
</dbReference>
<name>A0ABT3ZUA3_9BACT</name>
<protein>
    <submittedName>
        <fullName evidence="2">DUF2379 family protein</fullName>
    </submittedName>
</protein>
<reference evidence="2 3" key="1">
    <citation type="submission" date="2022-11" db="EMBL/GenBank/DDBJ databases">
        <title>Minimal conservation of predation-associated metabolite biosynthetic gene clusters underscores biosynthetic potential of Myxococcota including descriptions for ten novel species: Archangium lansinium sp. nov., Myxococcus landrumus sp. nov., Nannocystis bai.</title>
        <authorList>
            <person name="Ahearne A."/>
            <person name="Stevens C."/>
            <person name="Phillips K."/>
        </authorList>
    </citation>
    <scope>NUCLEOTIDE SEQUENCE [LARGE SCALE GENOMIC DNA]</scope>
    <source>
        <strain evidence="2 3">MIWBW</strain>
    </source>
</reference>
<proteinExistence type="predicted"/>
<organism evidence="2 3">
    <name type="scientific">Archangium lansingense</name>
    <dbReference type="NCBI Taxonomy" id="2995310"/>
    <lineage>
        <taxon>Bacteria</taxon>
        <taxon>Pseudomonadati</taxon>
        <taxon>Myxococcota</taxon>
        <taxon>Myxococcia</taxon>
        <taxon>Myxococcales</taxon>
        <taxon>Cystobacterineae</taxon>
        <taxon>Archangiaceae</taxon>
        <taxon>Archangium</taxon>
    </lineage>
</organism>
<keyword evidence="3" id="KW-1185">Reference proteome</keyword>
<evidence type="ECO:0000313" key="2">
    <source>
        <dbReference type="EMBL" id="MCY1072992.1"/>
    </source>
</evidence>
<gene>
    <name evidence="2" type="ORF">OV287_00720</name>
</gene>
<sequence>MAANARSRAGDLEGACRRMEEVLAVEVAPLYREIAAGELAKLDELK</sequence>
<dbReference type="Proteomes" id="UP001207654">
    <property type="component" value="Unassembled WGS sequence"/>
</dbReference>
<dbReference type="InterPro" id="IPR011753">
    <property type="entry name" value="DUSAM_dom"/>
</dbReference>
<evidence type="ECO:0000313" key="3">
    <source>
        <dbReference type="Proteomes" id="UP001207654"/>
    </source>
</evidence>
<feature type="domain" description="DUSAM" evidence="1">
    <location>
        <begin position="8"/>
        <end position="42"/>
    </location>
</feature>
<dbReference type="RefSeq" id="WP_267532012.1">
    <property type="nucleotide sequence ID" value="NZ_JAPNKA010000001.1"/>
</dbReference>
<evidence type="ECO:0000259" key="1">
    <source>
        <dbReference type="Pfam" id="PF09543"/>
    </source>
</evidence>
<comment type="caution">
    <text evidence="2">The sequence shown here is derived from an EMBL/GenBank/DDBJ whole genome shotgun (WGS) entry which is preliminary data.</text>
</comment>
<dbReference type="EMBL" id="JAPNKA010000001">
    <property type="protein sequence ID" value="MCY1072992.1"/>
    <property type="molecule type" value="Genomic_DNA"/>
</dbReference>
<accession>A0ABT3ZUA3</accession>